<proteinExistence type="inferred from homology"/>
<sequence>MSITIAYTTGYLLRRTSLSEQITLPILGGIVGIIVANMPSALIPAPGTAQGTIASYVSNSLEMSVPTIIGAYDLVMVSTSLILGLFAVGLLRRILNRSIDHGVRLFLIGLGSLVAFSSGGSQVGLATGPLEPLFESQLRLPGTILLSIGAIGILLGAWMGSPRILQAVARDYSSLGVLRSIAALIPAFIIAQTAIILGYPISFNNIILWSIIGSGLTEGTESISVRKTSYTVAIWLLTLFGAGVTGFILYRIFAVIL</sequence>
<feature type="transmembrane region" description="Helical" evidence="9">
    <location>
        <begin position="63"/>
        <end position="91"/>
    </location>
</feature>
<evidence type="ECO:0000256" key="1">
    <source>
        <dbReference type="ARBA" id="ARBA00001981"/>
    </source>
</evidence>
<feature type="transmembrane region" description="Helical" evidence="9">
    <location>
        <begin position="140"/>
        <end position="160"/>
    </location>
</feature>
<feature type="transmembrane region" description="Helical" evidence="9">
    <location>
        <begin position="22"/>
        <end position="43"/>
    </location>
</feature>
<dbReference type="EMBL" id="AEMG01000018">
    <property type="protein sequence ID" value="EFW91128.1"/>
    <property type="molecule type" value="Genomic_DNA"/>
</dbReference>
<dbReference type="GO" id="GO:0005315">
    <property type="term" value="F:phosphate transmembrane transporter activity"/>
    <property type="evidence" value="ECO:0007669"/>
    <property type="project" value="InterPro"/>
</dbReference>
<comment type="caution">
    <text evidence="10">The sequence shown here is derived from an EMBL/GenBank/DDBJ whole genome shotgun (WGS) entry which is preliminary data.</text>
</comment>
<dbReference type="InterPro" id="IPR001204">
    <property type="entry name" value="Phos_transporter"/>
</dbReference>
<keyword evidence="4" id="KW-0813">Transport</keyword>
<comment type="function">
    <text evidence="1">Potential transporter for phosphate.</text>
</comment>
<gene>
    <name evidence="10" type="ORF">ZOD2009_16101</name>
</gene>
<organism evidence="10 11">
    <name type="scientific">Haladaptatus paucihalophilus DX253</name>
    <dbReference type="NCBI Taxonomy" id="797209"/>
    <lineage>
        <taxon>Archaea</taxon>
        <taxon>Methanobacteriati</taxon>
        <taxon>Methanobacteriota</taxon>
        <taxon>Stenosarchaea group</taxon>
        <taxon>Halobacteria</taxon>
        <taxon>Halobacteriales</taxon>
        <taxon>Haladaptataceae</taxon>
        <taxon>Haladaptatus</taxon>
    </lineage>
</organism>
<comment type="subcellular location">
    <subcellularLocation>
        <location evidence="2">Membrane</location>
        <topology evidence="2">Multi-pass membrane protein</topology>
    </subcellularLocation>
</comment>
<dbReference type="PANTHER" id="PTHR11101:SF80">
    <property type="entry name" value="PHOSPHATE TRANSPORTER"/>
    <property type="match status" value="1"/>
</dbReference>
<feature type="transmembrane region" description="Helical" evidence="9">
    <location>
        <begin position="181"/>
        <end position="212"/>
    </location>
</feature>
<reference evidence="10 11" key="1">
    <citation type="journal article" date="2014" name="ISME J.">
        <title>Trehalose/2-sulfotrehalose biosynthesis and glycine-betaine uptake are widely spread mechanisms for osmoadaptation in the Halobacteriales.</title>
        <authorList>
            <person name="Youssef N.H."/>
            <person name="Savage-Ashlock K.N."/>
            <person name="McCully A.L."/>
            <person name="Luedtke B."/>
            <person name="Shaw E.I."/>
            <person name="Hoff W.D."/>
            <person name="Elshahed M.S."/>
        </authorList>
    </citation>
    <scope>NUCLEOTIDE SEQUENCE [LARGE SCALE GENOMIC DNA]</scope>
    <source>
        <strain evidence="10 11">DX253</strain>
    </source>
</reference>
<feature type="transmembrane region" description="Helical" evidence="9">
    <location>
        <begin position="232"/>
        <end position="253"/>
    </location>
</feature>
<keyword evidence="7 9" id="KW-1133">Transmembrane helix</keyword>
<evidence type="ECO:0000256" key="6">
    <source>
        <dbReference type="ARBA" id="ARBA00022692"/>
    </source>
</evidence>
<evidence type="ECO:0000313" key="10">
    <source>
        <dbReference type="EMBL" id="EFW91128.1"/>
    </source>
</evidence>
<protein>
    <submittedName>
        <fullName evidence="10">Phosphate transporter</fullName>
    </submittedName>
</protein>
<keyword evidence="8 9" id="KW-0472">Membrane</keyword>
<keyword evidence="5" id="KW-0592">Phosphate transport</keyword>
<dbReference type="PANTHER" id="PTHR11101">
    <property type="entry name" value="PHOSPHATE TRANSPORTER"/>
    <property type="match status" value="1"/>
</dbReference>
<comment type="similarity">
    <text evidence="3">Belongs to the inorganic phosphate transporter (PiT) (TC 2.A.20) family.</text>
</comment>
<evidence type="ECO:0000256" key="8">
    <source>
        <dbReference type="ARBA" id="ARBA00023136"/>
    </source>
</evidence>
<feature type="transmembrane region" description="Helical" evidence="9">
    <location>
        <begin position="103"/>
        <end position="120"/>
    </location>
</feature>
<name>E7QWN2_HALPU</name>
<dbReference type="GO" id="GO:0016020">
    <property type="term" value="C:membrane"/>
    <property type="evidence" value="ECO:0007669"/>
    <property type="project" value="UniProtKB-SubCell"/>
</dbReference>
<evidence type="ECO:0000256" key="9">
    <source>
        <dbReference type="SAM" id="Phobius"/>
    </source>
</evidence>
<dbReference type="Proteomes" id="UP000003751">
    <property type="component" value="Unassembled WGS sequence"/>
</dbReference>
<evidence type="ECO:0000256" key="5">
    <source>
        <dbReference type="ARBA" id="ARBA00022592"/>
    </source>
</evidence>
<evidence type="ECO:0000256" key="4">
    <source>
        <dbReference type="ARBA" id="ARBA00022448"/>
    </source>
</evidence>
<dbReference type="GO" id="GO:0035435">
    <property type="term" value="P:phosphate ion transmembrane transport"/>
    <property type="evidence" value="ECO:0007669"/>
    <property type="project" value="TreeGrafter"/>
</dbReference>
<evidence type="ECO:0000256" key="2">
    <source>
        <dbReference type="ARBA" id="ARBA00004141"/>
    </source>
</evidence>
<dbReference type="AlphaFoldDB" id="E7QWN2"/>
<dbReference type="eggNOG" id="arCOG02267">
    <property type="taxonomic scope" value="Archaea"/>
</dbReference>
<dbReference type="PATRIC" id="fig|797209.4.peg.3156"/>
<evidence type="ECO:0000256" key="7">
    <source>
        <dbReference type="ARBA" id="ARBA00022989"/>
    </source>
</evidence>
<dbReference type="STRING" id="797209.GCA_000376445_04136"/>
<evidence type="ECO:0000256" key="3">
    <source>
        <dbReference type="ARBA" id="ARBA00009916"/>
    </source>
</evidence>
<accession>E7QWN2</accession>
<keyword evidence="6 9" id="KW-0812">Transmembrane</keyword>
<dbReference type="Pfam" id="PF01384">
    <property type="entry name" value="PHO4"/>
    <property type="match status" value="1"/>
</dbReference>
<evidence type="ECO:0000313" key="11">
    <source>
        <dbReference type="Proteomes" id="UP000003751"/>
    </source>
</evidence>